<dbReference type="AlphaFoldDB" id="A0AAV7NGI9"/>
<evidence type="ECO:0000313" key="3">
    <source>
        <dbReference type="Proteomes" id="UP001066276"/>
    </source>
</evidence>
<protein>
    <submittedName>
        <fullName evidence="2">Uncharacterized protein</fullName>
    </submittedName>
</protein>
<dbReference type="EMBL" id="JANPWB010000012">
    <property type="protein sequence ID" value="KAJ1114247.1"/>
    <property type="molecule type" value="Genomic_DNA"/>
</dbReference>
<gene>
    <name evidence="1" type="ORF">NDU88_002486</name>
    <name evidence="2" type="ORF">NDU88_002488</name>
</gene>
<dbReference type="Proteomes" id="UP001066276">
    <property type="component" value="Chromosome 8"/>
</dbReference>
<evidence type="ECO:0000313" key="2">
    <source>
        <dbReference type="EMBL" id="KAJ1114249.1"/>
    </source>
</evidence>
<accession>A0AAV7NGI9</accession>
<name>A0AAV7NGI9_PLEWA</name>
<proteinExistence type="predicted"/>
<dbReference type="Gene3D" id="3.30.70.1820">
    <property type="entry name" value="L1 transposable element, RRM domain"/>
    <property type="match status" value="1"/>
</dbReference>
<dbReference type="EMBL" id="JANPWB010000012">
    <property type="protein sequence ID" value="KAJ1114249.1"/>
    <property type="molecule type" value="Genomic_DNA"/>
</dbReference>
<comment type="caution">
    <text evidence="2">The sequence shown here is derived from an EMBL/GenBank/DDBJ whole genome shotgun (WGS) entry which is preliminary data.</text>
</comment>
<evidence type="ECO:0000313" key="1">
    <source>
        <dbReference type="EMBL" id="KAJ1114247.1"/>
    </source>
</evidence>
<keyword evidence="3" id="KW-1185">Reference proteome</keyword>
<organism evidence="2 3">
    <name type="scientific">Pleurodeles waltl</name>
    <name type="common">Iberian ribbed newt</name>
    <dbReference type="NCBI Taxonomy" id="8319"/>
    <lineage>
        <taxon>Eukaryota</taxon>
        <taxon>Metazoa</taxon>
        <taxon>Chordata</taxon>
        <taxon>Craniata</taxon>
        <taxon>Vertebrata</taxon>
        <taxon>Euteleostomi</taxon>
        <taxon>Amphibia</taxon>
        <taxon>Batrachia</taxon>
        <taxon>Caudata</taxon>
        <taxon>Salamandroidea</taxon>
        <taxon>Salamandridae</taxon>
        <taxon>Pleurodelinae</taxon>
        <taxon>Pleurodeles</taxon>
    </lineage>
</organism>
<reference evidence="2" key="1">
    <citation type="journal article" date="2022" name="bioRxiv">
        <title>Sequencing and chromosome-scale assembly of the giantPleurodeles waltlgenome.</title>
        <authorList>
            <person name="Brown T."/>
            <person name="Elewa A."/>
            <person name="Iarovenko S."/>
            <person name="Subramanian E."/>
            <person name="Araus A.J."/>
            <person name="Petzold A."/>
            <person name="Susuki M."/>
            <person name="Suzuki K.-i.T."/>
            <person name="Hayashi T."/>
            <person name="Toyoda A."/>
            <person name="Oliveira C."/>
            <person name="Osipova E."/>
            <person name="Leigh N.D."/>
            <person name="Simon A."/>
            <person name="Yun M.H."/>
        </authorList>
    </citation>
    <scope>NUCLEOTIDE SEQUENCE</scope>
    <source>
        <strain evidence="2">20211129_DDA</strain>
        <tissue evidence="2">Liver</tissue>
    </source>
</reference>
<sequence>MPGSRSSHKISGKPARQLLFPEALLQAKGSHPLWRHCHLRHTTIWRTQPRNPPWIVSSRKLRQLAVGFPENIEGEDLHGFLRDTLPRLSGITFDPPLEFQRAHRLGPRSPGTDARPRPIIACLLGHAQASQLIQKARTQGPCQLEGHTILISADFSKETSERQRAFLALRPRLCQMEVKYSLFDPAQMWIMKNVASKDFYDPEDLRSFLDGLSLMDSSTLTPH</sequence>